<dbReference type="Pfam" id="PF09335">
    <property type="entry name" value="VTT_dom"/>
    <property type="match status" value="1"/>
</dbReference>
<organism evidence="4 5">
    <name type="scientific">Peribacillus psychrosaccharolyticus</name>
    <name type="common">Bacillus psychrosaccharolyticus</name>
    <dbReference type="NCBI Taxonomy" id="1407"/>
    <lineage>
        <taxon>Bacteria</taxon>
        <taxon>Bacillati</taxon>
        <taxon>Bacillota</taxon>
        <taxon>Bacilli</taxon>
        <taxon>Bacillales</taxon>
        <taxon>Bacillaceae</taxon>
        <taxon>Peribacillus</taxon>
    </lineage>
</organism>
<accession>A0A974NQW1</accession>
<proteinExistence type="inferred from homology"/>
<feature type="transmembrane region" description="Helical" evidence="2">
    <location>
        <begin position="49"/>
        <end position="70"/>
    </location>
</feature>
<gene>
    <name evidence="4" type="ORF">I6J18_10285</name>
</gene>
<dbReference type="InterPro" id="IPR032816">
    <property type="entry name" value="VTT_dom"/>
</dbReference>
<sequence>MSDIIMKCLAFFSDLGYFGIMFGLMIEIIPSELVLGYGGYLISQGKMGFGGAVLAGTIGGTVAQLFLYWAGSYGGRPFLLKYGKYILINEHQMDAAERWFKKYGAGVVFIARFIPIVRHAISIPAGIAKMSPIRFIVYTVLAILPWTILFLWLGKTLGDQWLLVKEASAPYIGGLSLLIILAVVYFWWNRNTNEPIVVVTRKEFFRNKQNK</sequence>
<keyword evidence="2" id="KW-0812">Transmembrane</keyword>
<dbReference type="PANTHER" id="PTHR42709">
    <property type="entry name" value="ALKALINE PHOSPHATASE LIKE PROTEIN"/>
    <property type="match status" value="1"/>
</dbReference>
<keyword evidence="2" id="KW-0472">Membrane</keyword>
<dbReference type="AlphaFoldDB" id="A0A974NQW1"/>
<dbReference type="InterPro" id="IPR051311">
    <property type="entry name" value="DedA_domain"/>
</dbReference>
<evidence type="ECO:0000256" key="2">
    <source>
        <dbReference type="SAM" id="Phobius"/>
    </source>
</evidence>
<feature type="transmembrane region" description="Helical" evidence="2">
    <location>
        <begin position="103"/>
        <end position="121"/>
    </location>
</feature>
<dbReference type="GO" id="GO:0005886">
    <property type="term" value="C:plasma membrane"/>
    <property type="evidence" value="ECO:0007669"/>
    <property type="project" value="TreeGrafter"/>
</dbReference>
<dbReference type="EMBL" id="CP068053">
    <property type="protein sequence ID" value="QQT02189.1"/>
    <property type="molecule type" value="Genomic_DNA"/>
</dbReference>
<evidence type="ECO:0000313" key="4">
    <source>
        <dbReference type="EMBL" id="QQT02189.1"/>
    </source>
</evidence>
<dbReference type="RefSeq" id="WP_051387223.1">
    <property type="nucleotide sequence ID" value="NZ_CP068053.1"/>
</dbReference>
<evidence type="ECO:0000259" key="3">
    <source>
        <dbReference type="Pfam" id="PF09335"/>
    </source>
</evidence>
<protein>
    <submittedName>
        <fullName evidence="4">DedA family protein</fullName>
    </submittedName>
</protein>
<dbReference type="KEGG" id="ppsr:I6J18_10285"/>
<name>A0A974NQW1_PERPY</name>
<evidence type="ECO:0000256" key="1">
    <source>
        <dbReference type="ARBA" id="ARBA00010792"/>
    </source>
</evidence>
<evidence type="ECO:0000313" key="5">
    <source>
        <dbReference type="Proteomes" id="UP000595254"/>
    </source>
</evidence>
<reference evidence="4 5" key="1">
    <citation type="submission" date="2021-01" db="EMBL/GenBank/DDBJ databases">
        <title>FDA dAtabase for Regulatory Grade micrObial Sequences (FDA-ARGOS): Supporting development and validation of Infectious Disease Dx tests.</title>
        <authorList>
            <person name="Nelson B."/>
            <person name="Plummer A."/>
            <person name="Tallon L."/>
            <person name="Sadzewicz L."/>
            <person name="Zhao X."/>
            <person name="Boylan J."/>
            <person name="Ott S."/>
            <person name="Bowen H."/>
            <person name="Vavikolanu K."/>
            <person name="Mehta A."/>
            <person name="Aluvathingal J."/>
            <person name="Nadendla S."/>
            <person name="Myers T."/>
            <person name="Yan Y."/>
            <person name="Sichtig H."/>
        </authorList>
    </citation>
    <scope>NUCLEOTIDE SEQUENCE [LARGE SCALE GENOMIC DNA]</scope>
    <source>
        <strain evidence="4 5">FDAARGOS_1161</strain>
    </source>
</reference>
<feature type="transmembrane region" description="Helical" evidence="2">
    <location>
        <begin position="168"/>
        <end position="188"/>
    </location>
</feature>
<dbReference type="Proteomes" id="UP000595254">
    <property type="component" value="Chromosome"/>
</dbReference>
<feature type="domain" description="VTT" evidence="3">
    <location>
        <begin position="29"/>
        <end position="154"/>
    </location>
</feature>
<keyword evidence="5" id="KW-1185">Reference proteome</keyword>
<comment type="similarity">
    <text evidence="1">Belongs to the DedA family.</text>
</comment>
<feature type="transmembrane region" description="Helical" evidence="2">
    <location>
        <begin position="133"/>
        <end position="153"/>
    </location>
</feature>
<feature type="transmembrane region" description="Helical" evidence="2">
    <location>
        <begin position="15"/>
        <end position="37"/>
    </location>
</feature>
<dbReference type="PANTHER" id="PTHR42709:SF8">
    <property type="entry name" value="UNDECAPRENYL PHOSPHATE TRANSPORTER A"/>
    <property type="match status" value="1"/>
</dbReference>
<keyword evidence="2" id="KW-1133">Transmembrane helix</keyword>